<sequence length="138" mass="14955">ISLWDQGGSEVIQGPLLVIPIEESLVYVRPLYLKAATGKIPELKRVIVAYENKIAMEETLEAGLAKIFGTAEGKVKPSGETPAPSASTDGSKEGLLQQASQAYEAAIRAQREGDWGRYGEEIKRLGEILNKLSLRSSN</sequence>
<dbReference type="InterPro" id="IPR005372">
    <property type="entry name" value="UPF0182"/>
</dbReference>
<keyword evidence="4" id="KW-0472">Membrane</keyword>
<reference evidence="6 7" key="1">
    <citation type="journal article" date="2015" name="Nature">
        <title>rRNA introns, odd ribosomes, and small enigmatic genomes across a large radiation of phyla.</title>
        <authorList>
            <person name="Brown C.T."/>
            <person name="Hug L.A."/>
            <person name="Thomas B.C."/>
            <person name="Sharon I."/>
            <person name="Castelle C.J."/>
            <person name="Singh A."/>
            <person name="Wilkins M.J."/>
            <person name="Williams K.H."/>
            <person name="Banfield J.F."/>
        </authorList>
    </citation>
    <scope>NUCLEOTIDE SEQUENCE [LARGE SCALE GENOMIC DNA]</scope>
</reference>
<keyword evidence="3" id="KW-1133">Transmembrane helix</keyword>
<dbReference type="Proteomes" id="UP000034601">
    <property type="component" value="Unassembled WGS sequence"/>
</dbReference>
<feature type="region of interest" description="Disordered" evidence="5">
    <location>
        <begin position="73"/>
        <end position="94"/>
    </location>
</feature>
<dbReference type="PANTHER" id="PTHR39344:SF1">
    <property type="entry name" value="UPF0182 PROTEIN SLL1060"/>
    <property type="match status" value="1"/>
</dbReference>
<dbReference type="GO" id="GO:0016020">
    <property type="term" value="C:membrane"/>
    <property type="evidence" value="ECO:0007669"/>
    <property type="project" value="InterPro"/>
</dbReference>
<evidence type="ECO:0000313" key="6">
    <source>
        <dbReference type="EMBL" id="KKR81854.1"/>
    </source>
</evidence>
<comment type="caution">
    <text evidence="6">The sequence shown here is derived from an EMBL/GenBank/DDBJ whole genome shotgun (WGS) entry which is preliminary data.</text>
</comment>
<feature type="non-terminal residue" evidence="6">
    <location>
        <position position="1"/>
    </location>
</feature>
<protein>
    <submittedName>
        <fullName evidence="6">Uncharacterized protein</fullName>
    </submittedName>
</protein>
<accession>A0A0G0TY93</accession>
<dbReference type="EMBL" id="LCAB01000022">
    <property type="protein sequence ID" value="KKR81854.1"/>
    <property type="molecule type" value="Genomic_DNA"/>
</dbReference>
<dbReference type="AlphaFoldDB" id="A0A0G0TY93"/>
<evidence type="ECO:0000256" key="1">
    <source>
        <dbReference type="ARBA" id="ARBA00022475"/>
    </source>
</evidence>
<evidence type="ECO:0000256" key="5">
    <source>
        <dbReference type="SAM" id="MobiDB-lite"/>
    </source>
</evidence>
<gene>
    <name evidence="6" type="ORF">UU29_C0022G0001</name>
</gene>
<evidence type="ECO:0000256" key="2">
    <source>
        <dbReference type="ARBA" id="ARBA00022692"/>
    </source>
</evidence>
<dbReference type="GO" id="GO:0005576">
    <property type="term" value="C:extracellular region"/>
    <property type="evidence" value="ECO:0007669"/>
    <property type="project" value="TreeGrafter"/>
</dbReference>
<dbReference type="PANTHER" id="PTHR39344">
    <property type="entry name" value="UPF0182 PROTEIN SLL1060"/>
    <property type="match status" value="1"/>
</dbReference>
<proteinExistence type="predicted"/>
<evidence type="ECO:0000256" key="4">
    <source>
        <dbReference type="ARBA" id="ARBA00023136"/>
    </source>
</evidence>
<evidence type="ECO:0000256" key="3">
    <source>
        <dbReference type="ARBA" id="ARBA00022989"/>
    </source>
</evidence>
<keyword evidence="2" id="KW-0812">Transmembrane</keyword>
<keyword evidence="1" id="KW-1003">Cell membrane</keyword>
<evidence type="ECO:0000313" key="7">
    <source>
        <dbReference type="Proteomes" id="UP000034601"/>
    </source>
</evidence>
<name>A0A0G0TY93_9BACT</name>
<dbReference type="PATRIC" id="fig|1618424.3.peg.1121"/>
<organism evidence="6 7">
    <name type="scientific">Candidatus Daviesbacteria bacterium GW2011_GWA2_40_9</name>
    <dbReference type="NCBI Taxonomy" id="1618424"/>
    <lineage>
        <taxon>Bacteria</taxon>
        <taxon>Candidatus Daviesiibacteriota</taxon>
    </lineage>
</organism>